<reference evidence="2 3" key="1">
    <citation type="submission" date="2023-03" db="EMBL/GenBank/DDBJ databases">
        <title>Draft genome sequence of type strain Streptomyces ferralitis JCM 14344.</title>
        <authorList>
            <person name="Klaysubun C."/>
            <person name="Duangmal K."/>
        </authorList>
    </citation>
    <scope>NUCLEOTIDE SEQUENCE [LARGE SCALE GENOMIC DNA]</scope>
    <source>
        <strain evidence="2 3">JCM 14344</strain>
    </source>
</reference>
<feature type="compositionally biased region" description="Low complexity" evidence="1">
    <location>
        <begin position="184"/>
        <end position="209"/>
    </location>
</feature>
<proteinExistence type="predicted"/>
<feature type="region of interest" description="Disordered" evidence="1">
    <location>
        <begin position="134"/>
        <end position="230"/>
    </location>
</feature>
<accession>A0ABT5Z249</accession>
<name>A0ABT5Z249_9ACTN</name>
<protein>
    <submittedName>
        <fullName evidence="2">Uncharacterized protein</fullName>
    </submittedName>
</protein>
<feature type="region of interest" description="Disordered" evidence="1">
    <location>
        <begin position="250"/>
        <end position="271"/>
    </location>
</feature>
<comment type="caution">
    <text evidence="2">The sequence shown here is derived from an EMBL/GenBank/DDBJ whole genome shotgun (WGS) entry which is preliminary data.</text>
</comment>
<dbReference type="EMBL" id="JARHTQ010000012">
    <property type="protein sequence ID" value="MDF2257920.1"/>
    <property type="molecule type" value="Genomic_DNA"/>
</dbReference>
<evidence type="ECO:0000256" key="1">
    <source>
        <dbReference type="SAM" id="MobiDB-lite"/>
    </source>
</evidence>
<evidence type="ECO:0000313" key="3">
    <source>
        <dbReference type="Proteomes" id="UP001220022"/>
    </source>
</evidence>
<dbReference type="RefSeq" id="WP_275816402.1">
    <property type="nucleotide sequence ID" value="NZ_BAAANM010000002.1"/>
</dbReference>
<dbReference type="Proteomes" id="UP001220022">
    <property type="component" value="Unassembled WGS sequence"/>
</dbReference>
<keyword evidence="3" id="KW-1185">Reference proteome</keyword>
<gene>
    <name evidence="2" type="ORF">P2L57_20025</name>
</gene>
<feature type="compositionally biased region" description="Low complexity" evidence="1">
    <location>
        <begin position="257"/>
        <end position="271"/>
    </location>
</feature>
<organism evidence="2 3">
    <name type="scientific">Streptantibioticus ferralitis</name>
    <dbReference type="NCBI Taxonomy" id="236510"/>
    <lineage>
        <taxon>Bacteria</taxon>
        <taxon>Bacillati</taxon>
        <taxon>Actinomycetota</taxon>
        <taxon>Actinomycetes</taxon>
        <taxon>Kitasatosporales</taxon>
        <taxon>Streptomycetaceae</taxon>
        <taxon>Streptantibioticus</taxon>
    </lineage>
</organism>
<sequence length="271" mass="26762">MLSAPLALPAAVVRPRATAARRALQVALLLGGFLALAFILSGQAHADSPEAVSMPSARAPLGAADAAPRPTLVGDAAQSAARQFTAGAQQFEAGAQQADRGVKDTVAAATRTVRPVVGLLGSVQDAAGQATSPIVGATGAGHGGLGSPVTSAPTPVGHQAGRPHSSSAATSATRVSGPRADRFPAAAHGAAPQLAHLAQQRQVQQGPAQLPVPAGHCGQPCEGDGPTHHTGDAHAALFAAGAQFHLSAGVMRPANGSSPTRRSTSVSVQPD</sequence>
<evidence type="ECO:0000313" key="2">
    <source>
        <dbReference type="EMBL" id="MDF2257920.1"/>
    </source>
</evidence>